<dbReference type="RefSeq" id="WP_359781750.1">
    <property type="nucleotide sequence ID" value="NZ_JBEYRR010000010.1"/>
</dbReference>
<dbReference type="EMBL" id="JBEYRS010000010">
    <property type="protein sequence ID" value="MEW2364995.1"/>
    <property type="molecule type" value="Genomic_DNA"/>
</dbReference>
<comment type="caution">
    <text evidence="1">The sequence shown here is derived from an EMBL/GenBank/DDBJ whole genome shotgun (WGS) entry which is preliminary data.</text>
</comment>
<evidence type="ECO:0000313" key="2">
    <source>
        <dbReference type="Proteomes" id="UP001553843"/>
    </source>
</evidence>
<sequence>MEPNAVYPYIYWASVDGTNQAYINVSGSSPSDANIGINSGTFTYADDSGVYRWRTFFGNDFFATERITARGAKPVGGRLFLSKNSAQLGPGRMEAACRCGRAPPHCPAA</sequence>
<protein>
    <submittedName>
        <fullName evidence="1">Uncharacterized protein</fullName>
    </submittedName>
</protein>
<evidence type="ECO:0000313" key="1">
    <source>
        <dbReference type="EMBL" id="MEW2364995.1"/>
    </source>
</evidence>
<name>A0ABV3LZV2_9ACTN</name>
<organism evidence="1 2">
    <name type="scientific">Streptomyces huasconensis</name>
    <dbReference type="NCBI Taxonomy" id="1854574"/>
    <lineage>
        <taxon>Bacteria</taxon>
        <taxon>Bacillati</taxon>
        <taxon>Actinomycetota</taxon>
        <taxon>Actinomycetes</taxon>
        <taxon>Kitasatosporales</taxon>
        <taxon>Streptomycetaceae</taxon>
        <taxon>Streptomyces</taxon>
    </lineage>
</organism>
<proteinExistence type="predicted"/>
<dbReference type="Proteomes" id="UP001553843">
    <property type="component" value="Unassembled WGS sequence"/>
</dbReference>
<accession>A0ABV3LZV2</accession>
<gene>
    <name evidence="1" type="ORF">AB0887_23995</name>
</gene>
<keyword evidence="2" id="KW-1185">Reference proteome</keyword>
<reference evidence="1 2" key="1">
    <citation type="submission" date="2024-06" db="EMBL/GenBank/DDBJ databases">
        <title>The Natural Products Discovery Center: Release of the First 8490 Sequenced Strains for Exploring Actinobacteria Biosynthetic Diversity.</title>
        <authorList>
            <person name="Kalkreuter E."/>
            <person name="Kautsar S.A."/>
            <person name="Yang D."/>
            <person name="Bader C.D."/>
            <person name="Teijaro C.N."/>
            <person name="Fluegel L."/>
            <person name="Davis C.M."/>
            <person name="Simpson J.R."/>
            <person name="Lauterbach L."/>
            <person name="Steele A.D."/>
            <person name="Gui C."/>
            <person name="Meng S."/>
            <person name="Li G."/>
            <person name="Viehrig K."/>
            <person name="Ye F."/>
            <person name="Su P."/>
            <person name="Kiefer A.F."/>
            <person name="Nichols A."/>
            <person name="Cepeda A.J."/>
            <person name="Yan W."/>
            <person name="Fan B."/>
            <person name="Jiang Y."/>
            <person name="Adhikari A."/>
            <person name="Zheng C.-J."/>
            <person name="Schuster L."/>
            <person name="Cowan T.M."/>
            <person name="Smanski M.J."/>
            <person name="Chevrette M.G."/>
            <person name="De Carvalho L.P.S."/>
            <person name="Shen B."/>
        </authorList>
    </citation>
    <scope>NUCLEOTIDE SEQUENCE [LARGE SCALE GENOMIC DNA]</scope>
    <source>
        <strain evidence="1 2">NPDC047833</strain>
    </source>
</reference>